<dbReference type="PANTHER" id="PTHR11089">
    <property type="entry name" value="GTP-BINDING PROTEIN-RELATED"/>
    <property type="match status" value="1"/>
</dbReference>
<dbReference type="Gene3D" id="1.10.1580.10">
    <property type="match status" value="1"/>
</dbReference>
<evidence type="ECO:0000256" key="1">
    <source>
        <dbReference type="ARBA" id="ARBA00022741"/>
    </source>
</evidence>
<proteinExistence type="inferred from homology"/>
<keyword evidence="6" id="KW-1185">Reference proteome</keyword>
<dbReference type="KEGG" id="aman:B6F84_09895"/>
<sequence>MLTNVLNVIRKSDVVLEVIDSREPDLTRSHKIENYIEKLNKGLILVINKGDLVPRDVIEKWTNYFRKEGLAAVYISATNHMGTRILRHYIREKLKGNEGVVCFIGYPKTGKSSIINALKGKHSASTSAHPMSYGYTKTVQKFRIDSKIYAWDTPGIIPPDGSQLERIIRGYPVEKLEDPVKAALLLISRILQFDKNSLISAYKTDFTDGLDLLKKIAIKRGWFYKKDKEPIIEEAARQLIRDYHEGKITYFTLPPLDNNNENKVSNI</sequence>
<evidence type="ECO:0000256" key="2">
    <source>
        <dbReference type="ARBA" id="ARBA00023134"/>
    </source>
</evidence>
<dbReference type="RefSeq" id="WP_148692091.1">
    <property type="nucleotide sequence ID" value="NZ_CP020477.1"/>
</dbReference>
<dbReference type="GeneID" id="41591237"/>
<feature type="domain" description="CP-type G" evidence="4">
    <location>
        <begin position="3"/>
        <end position="159"/>
    </location>
</feature>
<dbReference type="InterPro" id="IPR027417">
    <property type="entry name" value="P-loop_NTPase"/>
</dbReference>
<keyword evidence="2 3" id="KW-0342">GTP-binding</keyword>
<dbReference type="AlphaFoldDB" id="A0A1W6K1A4"/>
<dbReference type="InterPro" id="IPR006073">
    <property type="entry name" value="GTP-bd"/>
</dbReference>
<accession>A0A1W6K1A4</accession>
<dbReference type="InterPro" id="IPR030378">
    <property type="entry name" value="G_CP_dom"/>
</dbReference>
<dbReference type="GO" id="GO:0005525">
    <property type="term" value="F:GTP binding"/>
    <property type="evidence" value="ECO:0007669"/>
    <property type="project" value="UniProtKB-KW"/>
</dbReference>
<dbReference type="SUPFAM" id="SSF52540">
    <property type="entry name" value="P-loop containing nucleoside triphosphate hydrolases"/>
    <property type="match status" value="1"/>
</dbReference>
<evidence type="ECO:0000313" key="6">
    <source>
        <dbReference type="Proteomes" id="UP000193404"/>
    </source>
</evidence>
<evidence type="ECO:0000313" key="5">
    <source>
        <dbReference type="EMBL" id="ARM76306.1"/>
    </source>
</evidence>
<evidence type="ECO:0000256" key="3">
    <source>
        <dbReference type="PIRNR" id="PIRNR006230"/>
    </source>
</evidence>
<dbReference type="PROSITE" id="PS51721">
    <property type="entry name" value="G_CP"/>
    <property type="match status" value="1"/>
</dbReference>
<gene>
    <name evidence="5" type="ORF">B6F84_09895</name>
</gene>
<dbReference type="InterPro" id="IPR023179">
    <property type="entry name" value="GTP-bd_ortho_bundle_sf"/>
</dbReference>
<name>A0A1W6K1A4_9CREN</name>
<dbReference type="Gene3D" id="3.40.50.300">
    <property type="entry name" value="P-loop containing nucleotide triphosphate hydrolases"/>
    <property type="match status" value="1"/>
</dbReference>
<dbReference type="PANTHER" id="PTHR11089:SF30">
    <property type="entry name" value="GUANINE NUCLEOTIDE-BINDING PROTEIN-LIKE 3 HOMOLOG"/>
    <property type="match status" value="1"/>
</dbReference>
<dbReference type="Pfam" id="PF01926">
    <property type="entry name" value="MMR_HSR1"/>
    <property type="match status" value="1"/>
</dbReference>
<dbReference type="PIRSF" id="PIRSF006230">
    <property type="entry name" value="MG442"/>
    <property type="match status" value="1"/>
</dbReference>
<organism evidence="5 6">
    <name type="scientific">Acidianus manzaensis</name>
    <dbReference type="NCBI Taxonomy" id="282676"/>
    <lineage>
        <taxon>Archaea</taxon>
        <taxon>Thermoproteota</taxon>
        <taxon>Thermoprotei</taxon>
        <taxon>Sulfolobales</taxon>
        <taxon>Sulfolobaceae</taxon>
        <taxon>Acidianus</taxon>
    </lineage>
</organism>
<dbReference type="CDD" id="cd01859">
    <property type="entry name" value="MJ1464"/>
    <property type="match status" value="1"/>
</dbReference>
<evidence type="ECO:0000259" key="4">
    <source>
        <dbReference type="PROSITE" id="PS51721"/>
    </source>
</evidence>
<reference evidence="5 6" key="1">
    <citation type="submission" date="2017-03" db="EMBL/GenBank/DDBJ databases">
        <title>Sulfur activation and transportation mechanism of thermophilic Archaea Acidianus manzaensis YN-25.</title>
        <authorList>
            <person name="Ma Y."/>
            <person name="Yang Y."/>
            <person name="Xia J."/>
        </authorList>
    </citation>
    <scope>NUCLEOTIDE SEQUENCE [LARGE SCALE GENOMIC DNA]</scope>
    <source>
        <strain evidence="5 6">YN-25</strain>
    </source>
</reference>
<dbReference type="Proteomes" id="UP000193404">
    <property type="component" value="Chromosome"/>
</dbReference>
<keyword evidence="1 3" id="KW-0547">Nucleotide-binding</keyword>
<dbReference type="STRING" id="282676.B6F84_09895"/>
<protein>
    <submittedName>
        <fullName evidence="5">GTP-binding protein</fullName>
    </submittedName>
</protein>
<dbReference type="InterPro" id="IPR016478">
    <property type="entry name" value="GTPase_MTG1"/>
</dbReference>
<dbReference type="EMBL" id="CP020477">
    <property type="protein sequence ID" value="ARM76306.1"/>
    <property type="molecule type" value="Genomic_DNA"/>
</dbReference>
<comment type="similarity">
    <text evidence="3">Belongs to the TRAFAC class YlqF/YawG GTPase family. MTG1 subfamily.</text>
</comment>
<dbReference type="InterPro" id="IPR050755">
    <property type="entry name" value="TRAFAC_YlqF/YawG_RiboMat"/>
</dbReference>
<dbReference type="OrthoDB" id="372125at2157"/>